<dbReference type="GO" id="GO:0016020">
    <property type="term" value="C:membrane"/>
    <property type="evidence" value="ECO:0007669"/>
    <property type="project" value="UniProtKB-SubCell"/>
</dbReference>
<name>A0A0D8FVA8_9ACTN</name>
<keyword evidence="6" id="KW-1185">Reference proteome</keyword>
<keyword evidence="4" id="KW-0472">Membrane</keyword>
<dbReference type="RefSeq" id="WP_035388965.1">
    <property type="nucleotide sequence ID" value="NZ_JQKF01000008.1"/>
</dbReference>
<keyword evidence="3" id="KW-1133">Transmembrane helix</keyword>
<evidence type="ECO:0000256" key="2">
    <source>
        <dbReference type="ARBA" id="ARBA00022692"/>
    </source>
</evidence>
<comment type="subcellular location">
    <subcellularLocation>
        <location evidence="1">Membrane</location>
        <topology evidence="1">Multi-pass membrane protein</topology>
    </subcellularLocation>
</comment>
<gene>
    <name evidence="5" type="ORF">FEAC_11820</name>
</gene>
<keyword evidence="2" id="KW-0812">Transmembrane</keyword>
<evidence type="ECO:0000313" key="6">
    <source>
        <dbReference type="Proteomes" id="UP000032336"/>
    </source>
</evidence>
<reference evidence="5 6" key="1">
    <citation type="submission" date="2015-01" db="EMBL/GenBank/DDBJ databases">
        <title>Draft genome of the acidophilic iron oxidizer Ferrimicrobium acidiphilum strain T23.</title>
        <authorList>
            <person name="Poehlein A."/>
            <person name="Eisen S."/>
            <person name="Schloemann M."/>
            <person name="Johnson B.D."/>
            <person name="Daniel R."/>
            <person name="Muehling M."/>
        </authorList>
    </citation>
    <scope>NUCLEOTIDE SEQUENCE [LARGE SCALE GENOMIC DNA]</scope>
    <source>
        <strain evidence="5 6">T23</strain>
    </source>
</reference>
<dbReference type="STRING" id="1121877.FEAC_11820"/>
<evidence type="ECO:0000256" key="4">
    <source>
        <dbReference type="ARBA" id="ARBA00023136"/>
    </source>
</evidence>
<dbReference type="OrthoDB" id="329282at2"/>
<dbReference type="EMBL" id="JXUW01000008">
    <property type="protein sequence ID" value="KJE77056.1"/>
    <property type="molecule type" value="Genomic_DNA"/>
</dbReference>
<evidence type="ECO:0000256" key="3">
    <source>
        <dbReference type="ARBA" id="ARBA00022989"/>
    </source>
</evidence>
<organism evidence="5 6">
    <name type="scientific">Ferrimicrobium acidiphilum DSM 19497</name>
    <dbReference type="NCBI Taxonomy" id="1121877"/>
    <lineage>
        <taxon>Bacteria</taxon>
        <taxon>Bacillati</taxon>
        <taxon>Actinomycetota</taxon>
        <taxon>Acidimicrobiia</taxon>
        <taxon>Acidimicrobiales</taxon>
        <taxon>Acidimicrobiaceae</taxon>
        <taxon>Ferrimicrobium</taxon>
    </lineage>
</organism>
<comment type="caution">
    <text evidence="5">The sequence shown here is derived from an EMBL/GenBank/DDBJ whole genome shotgun (WGS) entry which is preliminary data.</text>
</comment>
<dbReference type="InterPro" id="IPR002995">
    <property type="entry name" value="Surf4"/>
</dbReference>
<dbReference type="AlphaFoldDB" id="A0A0D8FVA8"/>
<protein>
    <submittedName>
        <fullName evidence="5">DoxX</fullName>
    </submittedName>
</protein>
<dbReference type="Proteomes" id="UP000032336">
    <property type="component" value="Unassembled WGS sequence"/>
</dbReference>
<evidence type="ECO:0000256" key="1">
    <source>
        <dbReference type="ARBA" id="ARBA00004141"/>
    </source>
</evidence>
<sequence length="109" mass="11287">MVASPLIYGGLGAAREPGMRHKALERSGLPASPGLVRFNGGAMVVGGVALALGIKPKLAAFGLATSITATTLVGHAFWREEDEAARKNQSIQFYKNAAILGGLLLEIVS</sequence>
<evidence type="ECO:0000313" key="5">
    <source>
        <dbReference type="EMBL" id="KJE77056.1"/>
    </source>
</evidence>
<accession>A0A0D8FVA8</accession>
<dbReference type="Pfam" id="PF02077">
    <property type="entry name" value="SURF4"/>
    <property type="match status" value="1"/>
</dbReference>
<dbReference type="eggNOG" id="COG2259">
    <property type="taxonomic scope" value="Bacteria"/>
</dbReference>
<proteinExistence type="predicted"/>